<dbReference type="AlphaFoldDB" id="A0A0L0P6E3"/>
<evidence type="ECO:0000313" key="2">
    <source>
        <dbReference type="Proteomes" id="UP000037122"/>
    </source>
</evidence>
<gene>
    <name evidence="1" type="ORF">QG37_01147</name>
</gene>
<dbReference type="VEuPathDB" id="FungiDB:QG37_01147"/>
<dbReference type="Proteomes" id="UP000037122">
    <property type="component" value="Unassembled WGS sequence"/>
</dbReference>
<organism evidence="1 2">
    <name type="scientific">Candidozyma auris</name>
    <name type="common">Yeast</name>
    <name type="synonym">Candida auris</name>
    <dbReference type="NCBI Taxonomy" id="498019"/>
    <lineage>
        <taxon>Eukaryota</taxon>
        <taxon>Fungi</taxon>
        <taxon>Dikarya</taxon>
        <taxon>Ascomycota</taxon>
        <taxon>Saccharomycotina</taxon>
        <taxon>Pichiomycetes</taxon>
        <taxon>Metschnikowiaceae</taxon>
        <taxon>Candidozyma</taxon>
    </lineage>
</organism>
<protein>
    <submittedName>
        <fullName evidence="1">Uncharacterized protein</fullName>
    </submittedName>
</protein>
<comment type="caution">
    <text evidence="1">The sequence shown here is derived from an EMBL/GenBank/DDBJ whole genome shotgun (WGS) entry which is preliminary data.</text>
</comment>
<sequence length="41" mass="5065">MVEAVYGFGELIRTCQKNELWSCEEQDRTSKRLWRFNKRKQ</sequence>
<dbReference type="EMBL" id="LGST01000008">
    <property type="protein sequence ID" value="KNE01805.1"/>
    <property type="molecule type" value="Genomic_DNA"/>
</dbReference>
<accession>A0A0L0P6E3</accession>
<reference evidence="2" key="1">
    <citation type="journal article" date="2015" name="BMC Genomics">
        <title>Draft genome of a commonly misdiagnosed multidrug resistant pathogen Candida auris.</title>
        <authorList>
            <person name="Chatterjee S."/>
            <person name="Alampalli S.V."/>
            <person name="Nageshan R.K."/>
            <person name="Chettiar S.T."/>
            <person name="Joshi S."/>
            <person name="Tatu U.S."/>
        </authorList>
    </citation>
    <scope>NUCLEOTIDE SEQUENCE [LARGE SCALE GENOMIC DNA]</scope>
    <source>
        <strain evidence="2">6684</strain>
    </source>
</reference>
<name>A0A0L0P6E3_CANAR</name>
<proteinExistence type="predicted"/>
<evidence type="ECO:0000313" key="1">
    <source>
        <dbReference type="EMBL" id="KNE01805.1"/>
    </source>
</evidence>